<evidence type="ECO:0000313" key="1">
    <source>
        <dbReference type="EMBL" id="KAI6081520.1"/>
    </source>
</evidence>
<comment type="caution">
    <text evidence="1">The sequence shown here is derived from an EMBL/GenBank/DDBJ whole genome shotgun (WGS) entry which is preliminary data.</text>
</comment>
<gene>
    <name evidence="1" type="ORF">F4821DRAFT_273088</name>
</gene>
<name>A0ACC0CMF4_9PEZI</name>
<keyword evidence="2" id="KW-1185">Reference proteome</keyword>
<dbReference type="EMBL" id="MU394393">
    <property type="protein sequence ID" value="KAI6081520.1"/>
    <property type="molecule type" value="Genomic_DNA"/>
</dbReference>
<organism evidence="1 2">
    <name type="scientific">Hypoxylon rubiginosum</name>
    <dbReference type="NCBI Taxonomy" id="110542"/>
    <lineage>
        <taxon>Eukaryota</taxon>
        <taxon>Fungi</taxon>
        <taxon>Dikarya</taxon>
        <taxon>Ascomycota</taxon>
        <taxon>Pezizomycotina</taxon>
        <taxon>Sordariomycetes</taxon>
        <taxon>Xylariomycetidae</taxon>
        <taxon>Xylariales</taxon>
        <taxon>Hypoxylaceae</taxon>
        <taxon>Hypoxylon</taxon>
    </lineage>
</organism>
<protein>
    <submittedName>
        <fullName evidence="1">Short-chain dehydrogenase</fullName>
    </submittedName>
</protein>
<accession>A0ACC0CMF4</accession>
<reference evidence="1 2" key="1">
    <citation type="journal article" date="2022" name="New Phytol.">
        <title>Ecological generalism drives hyperdiversity of secondary metabolite gene clusters in xylarialean endophytes.</title>
        <authorList>
            <person name="Franco M.E.E."/>
            <person name="Wisecaver J.H."/>
            <person name="Arnold A.E."/>
            <person name="Ju Y.M."/>
            <person name="Slot J.C."/>
            <person name="Ahrendt S."/>
            <person name="Moore L.P."/>
            <person name="Eastman K.E."/>
            <person name="Scott K."/>
            <person name="Konkel Z."/>
            <person name="Mondo S.J."/>
            <person name="Kuo A."/>
            <person name="Hayes R.D."/>
            <person name="Haridas S."/>
            <person name="Andreopoulos B."/>
            <person name="Riley R."/>
            <person name="LaButti K."/>
            <person name="Pangilinan J."/>
            <person name="Lipzen A."/>
            <person name="Amirebrahimi M."/>
            <person name="Yan J."/>
            <person name="Adam C."/>
            <person name="Keymanesh K."/>
            <person name="Ng V."/>
            <person name="Louie K."/>
            <person name="Northen T."/>
            <person name="Drula E."/>
            <person name="Henrissat B."/>
            <person name="Hsieh H.M."/>
            <person name="Youens-Clark K."/>
            <person name="Lutzoni F."/>
            <person name="Miadlikowska J."/>
            <person name="Eastwood D.C."/>
            <person name="Hamelin R.C."/>
            <person name="Grigoriev I.V."/>
            <person name="U'Ren J.M."/>
        </authorList>
    </citation>
    <scope>NUCLEOTIDE SEQUENCE [LARGE SCALE GENOMIC DNA]</scope>
    <source>
        <strain evidence="1 2">ER1909</strain>
    </source>
</reference>
<sequence>MYVTPPKLSFTTQVLPLPYPKEDFTGKTVLITGANTGLGLEAARHFVRLNARKVILGCRDVEKGNAAKRDIEATNHVDGIKDPARVEMWQVDLASFDSVKAFCERAAKLERLDIVIENAGILGMTYAEAEGYERITTVNVISTWLMALLLLPVLRATKDKFYAGSSPESQDSDVPHLVIVGSNAHFYTIFDGRDAPSIMEHYRGDSDMFHRYANTKLISLFFAREVATQILERKSRGKSEVVLNVVEPGSCKTQLLREKESWPWAYKAFVTVGFGLVGRTAEMGSRTYVAAASAGWKSHGLYLEDCKLSTPHEFVESAEGAKLQKKIYGELIEVLEKISPGVTENI</sequence>
<evidence type="ECO:0000313" key="2">
    <source>
        <dbReference type="Proteomes" id="UP001497680"/>
    </source>
</evidence>
<dbReference type="Proteomes" id="UP001497680">
    <property type="component" value="Unassembled WGS sequence"/>
</dbReference>
<proteinExistence type="predicted"/>